<dbReference type="AlphaFoldDB" id="A0A2S7SV04"/>
<protein>
    <submittedName>
        <fullName evidence="1">Uncharacterized protein</fullName>
    </submittedName>
</protein>
<keyword evidence="2" id="KW-1185">Reference proteome</keyword>
<sequence>MDENPVYNLANSSIAPNRLIMYQFSFDTSEKFSDYVIDYLCPTTSKENYGFLGDIEGTFKGASYEIGRLVIDRQTLAIKKITRKACRNPHYVFPYSGGANYTNDGKNTFEFVAGELEAEYEERSGKWYTKRLYRKYRTNFFDKYEDTKEFDITDMFEWQSDSISRYITGDLVNAFYPKLRQYGVYSYNKEFWDNSNVPFHFADKDAVSKDLLRWGVVEQQFVKEGAKEVTW</sequence>
<dbReference type="EMBL" id="PPSL01000003">
    <property type="protein sequence ID" value="PQJ10451.1"/>
    <property type="molecule type" value="Genomic_DNA"/>
</dbReference>
<gene>
    <name evidence="1" type="ORF">CJD36_010775</name>
</gene>
<organism evidence="1 2">
    <name type="scientific">Flavipsychrobacter stenotrophus</name>
    <dbReference type="NCBI Taxonomy" id="2077091"/>
    <lineage>
        <taxon>Bacteria</taxon>
        <taxon>Pseudomonadati</taxon>
        <taxon>Bacteroidota</taxon>
        <taxon>Chitinophagia</taxon>
        <taxon>Chitinophagales</taxon>
        <taxon>Chitinophagaceae</taxon>
        <taxon>Flavipsychrobacter</taxon>
    </lineage>
</organism>
<evidence type="ECO:0000313" key="2">
    <source>
        <dbReference type="Proteomes" id="UP000239872"/>
    </source>
</evidence>
<proteinExistence type="predicted"/>
<accession>A0A2S7SV04</accession>
<name>A0A2S7SV04_9BACT</name>
<evidence type="ECO:0000313" key="1">
    <source>
        <dbReference type="EMBL" id="PQJ10451.1"/>
    </source>
</evidence>
<reference evidence="1 2" key="1">
    <citation type="submission" date="2018-01" db="EMBL/GenBank/DDBJ databases">
        <title>A novel member of the phylum Bacteroidetes isolated from glacier ice.</title>
        <authorList>
            <person name="Liu Q."/>
            <person name="Xin Y.-H."/>
        </authorList>
    </citation>
    <scope>NUCLEOTIDE SEQUENCE [LARGE SCALE GENOMIC DNA]</scope>
    <source>
        <strain evidence="1 2">RB1R16</strain>
    </source>
</reference>
<comment type="caution">
    <text evidence="1">The sequence shown here is derived from an EMBL/GenBank/DDBJ whole genome shotgun (WGS) entry which is preliminary data.</text>
</comment>
<dbReference type="Proteomes" id="UP000239872">
    <property type="component" value="Unassembled WGS sequence"/>
</dbReference>